<dbReference type="EMBL" id="FMXQ01000001">
    <property type="protein sequence ID" value="SDB07801.1"/>
    <property type="molecule type" value="Genomic_DNA"/>
</dbReference>
<dbReference type="InterPro" id="IPR050463">
    <property type="entry name" value="Gfo/Idh/MocA_oxidrdct_glycsds"/>
</dbReference>
<name>A0A1G6AHA2_9HYPH</name>
<dbReference type="PANTHER" id="PTHR43818:SF7">
    <property type="entry name" value="DEHYDROGENASE"/>
    <property type="match status" value="1"/>
</dbReference>
<gene>
    <name evidence="2" type="ORF">SAMN02982931_00620</name>
</gene>
<dbReference type="OrthoDB" id="9813657at2"/>
<dbReference type="PANTHER" id="PTHR43818">
    <property type="entry name" value="BCDNA.GH03377"/>
    <property type="match status" value="1"/>
</dbReference>
<dbReference type="Proteomes" id="UP000199071">
    <property type="component" value="Unassembled WGS sequence"/>
</dbReference>
<dbReference type="GO" id="GO:0000166">
    <property type="term" value="F:nucleotide binding"/>
    <property type="evidence" value="ECO:0007669"/>
    <property type="project" value="InterPro"/>
</dbReference>
<reference evidence="2 3" key="1">
    <citation type="submission" date="2016-10" db="EMBL/GenBank/DDBJ databases">
        <authorList>
            <person name="de Groot N.N."/>
        </authorList>
    </citation>
    <scope>NUCLEOTIDE SEQUENCE [LARGE SCALE GENOMIC DNA]</scope>
    <source>
        <strain evidence="2 3">ATCC 35022</strain>
    </source>
</reference>
<evidence type="ECO:0000313" key="2">
    <source>
        <dbReference type="EMBL" id="SDB07801.1"/>
    </source>
</evidence>
<proteinExistence type="predicted"/>
<dbReference type="SUPFAM" id="SSF51735">
    <property type="entry name" value="NAD(P)-binding Rossmann-fold domains"/>
    <property type="match status" value="1"/>
</dbReference>
<evidence type="ECO:0000313" key="3">
    <source>
        <dbReference type="Proteomes" id="UP000199071"/>
    </source>
</evidence>
<accession>A0A1G6AHA2</accession>
<organism evidence="2 3">
    <name type="scientific">Bauldia litoralis</name>
    <dbReference type="NCBI Taxonomy" id="665467"/>
    <lineage>
        <taxon>Bacteria</taxon>
        <taxon>Pseudomonadati</taxon>
        <taxon>Pseudomonadota</taxon>
        <taxon>Alphaproteobacteria</taxon>
        <taxon>Hyphomicrobiales</taxon>
        <taxon>Kaistiaceae</taxon>
        <taxon>Bauldia</taxon>
    </lineage>
</organism>
<dbReference type="RefSeq" id="WP_090874712.1">
    <property type="nucleotide sequence ID" value="NZ_FMXQ01000001.1"/>
</dbReference>
<dbReference type="InterPro" id="IPR000683">
    <property type="entry name" value="Gfo/Idh/MocA-like_OxRdtase_N"/>
</dbReference>
<dbReference type="InterPro" id="IPR036291">
    <property type="entry name" value="NAD(P)-bd_dom_sf"/>
</dbReference>
<feature type="domain" description="Gfo/Idh/MocA-like oxidoreductase N-terminal" evidence="1">
    <location>
        <begin position="5"/>
        <end position="115"/>
    </location>
</feature>
<dbReference type="Gene3D" id="3.30.360.10">
    <property type="entry name" value="Dihydrodipicolinate Reductase, domain 2"/>
    <property type="match status" value="1"/>
</dbReference>
<sequence length="311" mass="34258">MTVHKIGIIGLGKITEDQHLPVIAANPAFDLVAVSSQRGIKVDGARTFRAPADMYEAMPELDVVAVCTPPQVRHAIAREALAAGKHVLLEKPPAATISELDDLAAFAAAQGRVLFTTWHSQYNAAVAHARDLLAHHSVKRLAITWKEDVRRWHPGQKWIWTAGGFGVFDPGINALSILTEIMPTPVFVRSAELTFPENCDAPIAASLAFATNGPHDSLTAEFDWRQTGPQTWDIVIETDEGTELRLANGGARLEVNGELDVERKPAEYEDIYHRFAQLLRDNRSLVDSAPLRLVADSFLIGRRLTTEPFHE</sequence>
<evidence type="ECO:0000259" key="1">
    <source>
        <dbReference type="Pfam" id="PF01408"/>
    </source>
</evidence>
<dbReference type="STRING" id="665467.SAMN02982931_00620"/>
<dbReference type="Pfam" id="PF01408">
    <property type="entry name" value="GFO_IDH_MocA"/>
    <property type="match status" value="1"/>
</dbReference>
<dbReference type="AlphaFoldDB" id="A0A1G6AHA2"/>
<protein>
    <submittedName>
        <fullName evidence="2">D-galactose 1-dehydrogenase</fullName>
    </submittedName>
</protein>
<keyword evidence="3" id="KW-1185">Reference proteome</keyword>
<dbReference type="Gene3D" id="3.40.50.720">
    <property type="entry name" value="NAD(P)-binding Rossmann-like Domain"/>
    <property type="match status" value="1"/>
</dbReference>